<dbReference type="InterPro" id="IPR009057">
    <property type="entry name" value="Homeodomain-like_sf"/>
</dbReference>
<keyword evidence="5" id="KW-1185">Reference proteome</keyword>
<dbReference type="Pfam" id="PF00440">
    <property type="entry name" value="TetR_N"/>
    <property type="match status" value="1"/>
</dbReference>
<dbReference type="PROSITE" id="PS50977">
    <property type="entry name" value="HTH_TETR_2"/>
    <property type="match status" value="1"/>
</dbReference>
<dbReference type="Gene3D" id="1.10.357.10">
    <property type="entry name" value="Tetracycline Repressor, domain 2"/>
    <property type="match status" value="1"/>
</dbReference>
<protein>
    <submittedName>
        <fullName evidence="4">TetR/AcrR family transcriptional regulator</fullName>
    </submittedName>
</protein>
<name>A0A937KFG6_9BACT</name>
<comment type="caution">
    <text evidence="4">The sequence shown here is derived from an EMBL/GenBank/DDBJ whole genome shotgun (WGS) entry which is preliminary data.</text>
</comment>
<organism evidence="4 5">
    <name type="scientific">Fulvivirga marina</name>
    <dbReference type="NCBI Taxonomy" id="2494733"/>
    <lineage>
        <taxon>Bacteria</taxon>
        <taxon>Pseudomonadati</taxon>
        <taxon>Bacteroidota</taxon>
        <taxon>Cytophagia</taxon>
        <taxon>Cytophagales</taxon>
        <taxon>Fulvivirgaceae</taxon>
        <taxon>Fulvivirga</taxon>
    </lineage>
</organism>
<feature type="DNA-binding region" description="H-T-H motif" evidence="2">
    <location>
        <begin position="36"/>
        <end position="55"/>
    </location>
</feature>
<evidence type="ECO:0000256" key="2">
    <source>
        <dbReference type="PROSITE-ProRule" id="PRU00335"/>
    </source>
</evidence>
<gene>
    <name evidence="4" type="ORF">JMN32_17775</name>
</gene>
<feature type="domain" description="HTH tetR-type" evidence="3">
    <location>
        <begin position="13"/>
        <end position="73"/>
    </location>
</feature>
<proteinExistence type="predicted"/>
<dbReference type="AlphaFoldDB" id="A0A937KFG6"/>
<dbReference type="RefSeq" id="WP_202857702.1">
    <property type="nucleotide sequence ID" value="NZ_JAEUGD010000058.1"/>
</dbReference>
<dbReference type="PRINTS" id="PR00455">
    <property type="entry name" value="HTHTETR"/>
</dbReference>
<evidence type="ECO:0000259" key="3">
    <source>
        <dbReference type="PROSITE" id="PS50977"/>
    </source>
</evidence>
<dbReference type="EMBL" id="JAEUGD010000058">
    <property type="protein sequence ID" value="MBL6448173.1"/>
    <property type="molecule type" value="Genomic_DNA"/>
</dbReference>
<evidence type="ECO:0000313" key="5">
    <source>
        <dbReference type="Proteomes" id="UP000614216"/>
    </source>
</evidence>
<evidence type="ECO:0000256" key="1">
    <source>
        <dbReference type="ARBA" id="ARBA00023125"/>
    </source>
</evidence>
<keyword evidence="1 2" id="KW-0238">DNA-binding</keyword>
<evidence type="ECO:0000313" key="4">
    <source>
        <dbReference type="EMBL" id="MBL6448173.1"/>
    </source>
</evidence>
<sequence length="218" mass="25700">MSSNLYLRDPQETELGRKILEVSIEMIDELGFEKFTFRKLAAKIESAEPSIYRYFENKHRLLVYLIAWYWNWLEYRIDFSTQNIAKPEKQLKIAIDVLTQKKEKDLLFPSIDEAALYRIVIAESDKTYLTKQVDDDNKEGLFLGFKSLCKKIAGYVRLVNPKYEFPHALVSTLMQMAHQQLFFSDHLPSLTEIGTTNENVYDMNRRFLTDMVFKTIDN</sequence>
<reference evidence="4" key="1">
    <citation type="submission" date="2021-01" db="EMBL/GenBank/DDBJ databases">
        <title>Fulvivirga kasyanovii gen. nov., sp nov., a novel member of the phylum Bacteroidetes isolated from seawater in a mussel farm.</title>
        <authorList>
            <person name="Zhao L.-H."/>
            <person name="Wang Z.-J."/>
        </authorList>
    </citation>
    <scope>NUCLEOTIDE SEQUENCE</scope>
    <source>
        <strain evidence="4">29W222</strain>
    </source>
</reference>
<accession>A0A937KFG6</accession>
<dbReference type="SUPFAM" id="SSF46689">
    <property type="entry name" value="Homeodomain-like"/>
    <property type="match status" value="1"/>
</dbReference>
<dbReference type="GO" id="GO:0003677">
    <property type="term" value="F:DNA binding"/>
    <property type="evidence" value="ECO:0007669"/>
    <property type="project" value="UniProtKB-UniRule"/>
</dbReference>
<dbReference type="InterPro" id="IPR001647">
    <property type="entry name" value="HTH_TetR"/>
</dbReference>
<dbReference type="Proteomes" id="UP000614216">
    <property type="component" value="Unassembled WGS sequence"/>
</dbReference>